<accession>A0AAV2JML7</accession>
<proteinExistence type="predicted"/>
<keyword evidence="3" id="KW-1185">Reference proteome</keyword>
<protein>
    <submittedName>
        <fullName evidence="2">Uncharacterized protein</fullName>
    </submittedName>
</protein>
<evidence type="ECO:0000313" key="3">
    <source>
        <dbReference type="Proteomes" id="UP001497482"/>
    </source>
</evidence>
<dbReference type="EMBL" id="OZ035835">
    <property type="protein sequence ID" value="CAL1577953.1"/>
    <property type="molecule type" value="Genomic_DNA"/>
</dbReference>
<feature type="region of interest" description="Disordered" evidence="1">
    <location>
        <begin position="76"/>
        <end position="95"/>
    </location>
</feature>
<dbReference type="AlphaFoldDB" id="A0AAV2JML7"/>
<reference evidence="2 3" key="1">
    <citation type="submission" date="2024-04" db="EMBL/GenBank/DDBJ databases">
        <authorList>
            <person name="Waldvogel A.-M."/>
            <person name="Schoenle A."/>
        </authorList>
    </citation>
    <scope>NUCLEOTIDE SEQUENCE [LARGE SCALE GENOMIC DNA]</scope>
</reference>
<dbReference type="Proteomes" id="UP001497482">
    <property type="component" value="Chromosome 13"/>
</dbReference>
<organism evidence="2 3">
    <name type="scientific">Knipowitschia caucasica</name>
    <name type="common">Caucasian dwarf goby</name>
    <name type="synonym">Pomatoschistus caucasicus</name>
    <dbReference type="NCBI Taxonomy" id="637954"/>
    <lineage>
        <taxon>Eukaryota</taxon>
        <taxon>Metazoa</taxon>
        <taxon>Chordata</taxon>
        <taxon>Craniata</taxon>
        <taxon>Vertebrata</taxon>
        <taxon>Euteleostomi</taxon>
        <taxon>Actinopterygii</taxon>
        <taxon>Neopterygii</taxon>
        <taxon>Teleostei</taxon>
        <taxon>Neoteleostei</taxon>
        <taxon>Acanthomorphata</taxon>
        <taxon>Gobiaria</taxon>
        <taxon>Gobiiformes</taxon>
        <taxon>Gobioidei</taxon>
        <taxon>Gobiidae</taxon>
        <taxon>Gobiinae</taxon>
        <taxon>Knipowitschia</taxon>
    </lineage>
</organism>
<name>A0AAV2JML7_KNICA</name>
<evidence type="ECO:0000256" key="1">
    <source>
        <dbReference type="SAM" id="MobiDB-lite"/>
    </source>
</evidence>
<gene>
    <name evidence="2" type="ORF">KC01_LOCUS9200</name>
</gene>
<sequence>MFLVVVVVGVPHPPLIGNSSEGCSPYALRDRAGRIKFSPSLLLLLSREEVTCCRPAPCHLADFLSSLPQERATLQAIGPKNYPPPTSPPLRLQHT</sequence>
<evidence type="ECO:0000313" key="2">
    <source>
        <dbReference type="EMBL" id="CAL1577953.1"/>
    </source>
</evidence>